<dbReference type="AlphaFoldDB" id="A0A3D8I1X8"/>
<dbReference type="GO" id="GO:0005829">
    <property type="term" value="C:cytosol"/>
    <property type="evidence" value="ECO:0007669"/>
    <property type="project" value="TreeGrafter"/>
</dbReference>
<dbReference type="GO" id="GO:0005524">
    <property type="term" value="F:ATP binding"/>
    <property type="evidence" value="ECO:0007669"/>
    <property type="project" value="UniProtKB-UniRule"/>
</dbReference>
<dbReference type="InterPro" id="IPR027417">
    <property type="entry name" value="P-loop_NTPase"/>
</dbReference>
<dbReference type="OrthoDB" id="9774907at2"/>
<dbReference type="GO" id="GO:0006235">
    <property type="term" value="P:dTTP biosynthetic process"/>
    <property type="evidence" value="ECO:0007669"/>
    <property type="project" value="UniProtKB-UniRule"/>
</dbReference>
<keyword evidence="2 8" id="KW-0808">Transferase</keyword>
<dbReference type="GO" id="GO:0006227">
    <property type="term" value="P:dUDP biosynthetic process"/>
    <property type="evidence" value="ECO:0007669"/>
    <property type="project" value="TreeGrafter"/>
</dbReference>
<comment type="function">
    <text evidence="8">Phosphorylation of dTMP to form dTDP in both de novo and salvage pathways of dTTP synthesis.</text>
</comment>
<keyword evidence="11" id="KW-1185">Reference proteome</keyword>
<dbReference type="NCBIfam" id="TIGR00041">
    <property type="entry name" value="DTMP_kinase"/>
    <property type="match status" value="1"/>
</dbReference>
<name>A0A3D8I1X8_9HELI</name>
<proteinExistence type="inferred from homology"/>
<evidence type="ECO:0000256" key="3">
    <source>
        <dbReference type="ARBA" id="ARBA00022727"/>
    </source>
</evidence>
<dbReference type="EC" id="2.7.4.9" evidence="8"/>
<dbReference type="Pfam" id="PF02223">
    <property type="entry name" value="Thymidylate_kin"/>
    <property type="match status" value="1"/>
</dbReference>
<dbReference type="EMBL" id="NXLR01000018">
    <property type="protein sequence ID" value="RDU59140.1"/>
    <property type="molecule type" value="Genomic_DNA"/>
</dbReference>
<dbReference type="InterPro" id="IPR039430">
    <property type="entry name" value="Thymidylate_kin-like_dom"/>
</dbReference>
<keyword evidence="3 8" id="KW-0545">Nucleotide biosynthesis</keyword>
<organism evidence="10 11">
    <name type="scientific">Helicobacter marmotae</name>
    <dbReference type="NCBI Taxonomy" id="152490"/>
    <lineage>
        <taxon>Bacteria</taxon>
        <taxon>Pseudomonadati</taxon>
        <taxon>Campylobacterota</taxon>
        <taxon>Epsilonproteobacteria</taxon>
        <taxon>Campylobacterales</taxon>
        <taxon>Helicobacteraceae</taxon>
        <taxon>Helicobacter</taxon>
    </lineage>
</organism>
<dbReference type="GO" id="GO:0004798">
    <property type="term" value="F:dTMP kinase activity"/>
    <property type="evidence" value="ECO:0007669"/>
    <property type="project" value="UniProtKB-UniRule"/>
</dbReference>
<evidence type="ECO:0000259" key="9">
    <source>
        <dbReference type="Pfam" id="PF02223"/>
    </source>
</evidence>
<reference evidence="10 11" key="1">
    <citation type="submission" date="2018-04" db="EMBL/GenBank/DDBJ databases">
        <title>Novel Campyloabacter and Helicobacter Species and Strains.</title>
        <authorList>
            <person name="Mannion A.J."/>
            <person name="Shen Z."/>
            <person name="Fox J.G."/>
        </authorList>
    </citation>
    <scope>NUCLEOTIDE SEQUENCE [LARGE SCALE GENOMIC DNA]</scope>
    <source>
        <strain evidence="10 11">MIT 98-6070</strain>
    </source>
</reference>
<dbReference type="Gene3D" id="3.40.50.300">
    <property type="entry name" value="P-loop containing nucleotide triphosphate hydrolases"/>
    <property type="match status" value="1"/>
</dbReference>
<gene>
    <name evidence="8" type="primary">tmk</name>
    <name evidence="10" type="ORF">CQA63_08070</name>
</gene>
<evidence type="ECO:0000256" key="8">
    <source>
        <dbReference type="HAMAP-Rule" id="MF_00165"/>
    </source>
</evidence>
<dbReference type="GO" id="GO:0006233">
    <property type="term" value="P:dTDP biosynthetic process"/>
    <property type="evidence" value="ECO:0007669"/>
    <property type="project" value="InterPro"/>
</dbReference>
<feature type="binding site" evidence="8">
    <location>
        <begin position="7"/>
        <end position="14"/>
    </location>
    <ligand>
        <name>ATP</name>
        <dbReference type="ChEBI" id="CHEBI:30616"/>
    </ligand>
</feature>
<dbReference type="PANTHER" id="PTHR10344:SF4">
    <property type="entry name" value="UMP-CMP KINASE 2, MITOCHONDRIAL"/>
    <property type="match status" value="1"/>
</dbReference>
<evidence type="ECO:0000256" key="2">
    <source>
        <dbReference type="ARBA" id="ARBA00022679"/>
    </source>
</evidence>
<comment type="similarity">
    <text evidence="1 8">Belongs to the thymidylate kinase family.</text>
</comment>
<feature type="domain" description="Thymidylate kinase-like" evidence="9">
    <location>
        <begin position="5"/>
        <end position="187"/>
    </location>
</feature>
<evidence type="ECO:0000313" key="11">
    <source>
        <dbReference type="Proteomes" id="UP000256599"/>
    </source>
</evidence>
<evidence type="ECO:0000256" key="1">
    <source>
        <dbReference type="ARBA" id="ARBA00009776"/>
    </source>
</evidence>
<dbReference type="HAMAP" id="MF_00165">
    <property type="entry name" value="Thymidylate_kinase"/>
    <property type="match status" value="1"/>
</dbReference>
<keyword evidence="6 8" id="KW-0067">ATP-binding</keyword>
<evidence type="ECO:0000313" key="10">
    <source>
        <dbReference type="EMBL" id="RDU59140.1"/>
    </source>
</evidence>
<dbReference type="RefSeq" id="WP_104700375.1">
    <property type="nucleotide sequence ID" value="NZ_FZPP01000027.1"/>
</dbReference>
<accession>A0A3D8I1X8</accession>
<comment type="catalytic activity">
    <reaction evidence="7 8">
        <text>dTMP + ATP = dTDP + ADP</text>
        <dbReference type="Rhea" id="RHEA:13517"/>
        <dbReference type="ChEBI" id="CHEBI:30616"/>
        <dbReference type="ChEBI" id="CHEBI:58369"/>
        <dbReference type="ChEBI" id="CHEBI:63528"/>
        <dbReference type="ChEBI" id="CHEBI:456216"/>
        <dbReference type="EC" id="2.7.4.9"/>
    </reaction>
</comment>
<dbReference type="SUPFAM" id="SSF52540">
    <property type="entry name" value="P-loop containing nucleoside triphosphate hydrolases"/>
    <property type="match status" value="1"/>
</dbReference>
<evidence type="ECO:0000256" key="7">
    <source>
        <dbReference type="ARBA" id="ARBA00048743"/>
    </source>
</evidence>
<keyword evidence="4 8" id="KW-0547">Nucleotide-binding</keyword>
<sequence>MYVAIEGVDTCGKSTQISLLRAHYPQAVFTKEPGGSVLGEHIRELILSTPQEQGFTLDEYAEFFLFLADRAQHCAQVLHPFRDRLIISDRSVISSIAYAKHIDMAQSIALNHCALRGYFPDLVVILELEEKHLAKRLGQKAKDCIESRGIAYLLEIQARLIEASKRMGLRYYVINASKSKSEICEEIIHYIKEHS</sequence>
<evidence type="ECO:0000256" key="4">
    <source>
        <dbReference type="ARBA" id="ARBA00022741"/>
    </source>
</evidence>
<dbReference type="PANTHER" id="PTHR10344">
    <property type="entry name" value="THYMIDYLATE KINASE"/>
    <property type="match status" value="1"/>
</dbReference>
<dbReference type="CDD" id="cd01672">
    <property type="entry name" value="TMPK"/>
    <property type="match status" value="1"/>
</dbReference>
<protein>
    <recommendedName>
        <fullName evidence="8">Thymidylate kinase</fullName>
        <ecNumber evidence="8">2.7.4.9</ecNumber>
    </recommendedName>
    <alternativeName>
        <fullName evidence="8">dTMP kinase</fullName>
    </alternativeName>
</protein>
<comment type="caution">
    <text evidence="10">The sequence shown here is derived from an EMBL/GenBank/DDBJ whole genome shotgun (WGS) entry which is preliminary data.</text>
</comment>
<dbReference type="InterPro" id="IPR018094">
    <property type="entry name" value="Thymidylate_kinase"/>
</dbReference>
<dbReference type="Proteomes" id="UP000256599">
    <property type="component" value="Unassembled WGS sequence"/>
</dbReference>
<evidence type="ECO:0000256" key="5">
    <source>
        <dbReference type="ARBA" id="ARBA00022777"/>
    </source>
</evidence>
<keyword evidence="5 8" id="KW-0418">Kinase</keyword>
<evidence type="ECO:0000256" key="6">
    <source>
        <dbReference type="ARBA" id="ARBA00022840"/>
    </source>
</evidence>